<feature type="compositionally biased region" description="Basic and acidic residues" evidence="6">
    <location>
        <begin position="367"/>
        <end position="376"/>
    </location>
</feature>
<dbReference type="SUPFAM" id="SSF57863">
    <property type="entry name" value="ArfGap/RecO-like zinc finger"/>
    <property type="match status" value="1"/>
</dbReference>
<organism evidence="8 9">
    <name type="scientific">Monilinia vaccinii-corymbosi</name>
    <dbReference type="NCBI Taxonomy" id="61207"/>
    <lineage>
        <taxon>Eukaryota</taxon>
        <taxon>Fungi</taxon>
        <taxon>Dikarya</taxon>
        <taxon>Ascomycota</taxon>
        <taxon>Pezizomycotina</taxon>
        <taxon>Leotiomycetes</taxon>
        <taxon>Helotiales</taxon>
        <taxon>Sclerotiniaceae</taxon>
        <taxon>Monilinia</taxon>
    </lineage>
</organism>
<dbReference type="InterPro" id="IPR001164">
    <property type="entry name" value="ArfGAP_dom"/>
</dbReference>
<dbReference type="PANTHER" id="PTHR46395:SF1">
    <property type="entry name" value="ADP-RIBOSYLATION FACTOR GTPASE-ACTIVATING PROTEIN 1"/>
    <property type="match status" value="1"/>
</dbReference>
<dbReference type="OrthoDB" id="983479at2759"/>
<dbReference type="GO" id="GO:0005096">
    <property type="term" value="F:GTPase activator activity"/>
    <property type="evidence" value="ECO:0007669"/>
    <property type="project" value="UniProtKB-KW"/>
</dbReference>
<evidence type="ECO:0000256" key="3">
    <source>
        <dbReference type="ARBA" id="ARBA00022771"/>
    </source>
</evidence>
<sequence>MTSKAMWEVDPETRSKLLDISKTNGNDRCIDCGAPSPQWASPKFGVFICLSCAGVHRGLGVHISFVRSITMDAFKPQEIERMREGGNKTWREFFDQDERNVMSGITWDDATIAERYSDEVGEEYKERLTAKVEKREYVPVPKAPASKSTTAAASISNHRSTNSRPQTPLGARNSSPPNGKVKVDDRYFAGLGAANASRPEDLPPSQGGKYAGFGSQPIEREDNNARLPGLEDLQRDPVAALTKGFGWFATTVGKTAKSVNEGYIQPTAAKIAESEVAKQAQLTAAQVARNAQTGAKNAAEGFNRFVEGSGSGPSRDVPIDESKKDFWDSFAEAGTKRPKAPSVSSIGTAAVKRNGGNGSGGGAGAGAKKDDDWEKW</sequence>
<dbReference type="PANTHER" id="PTHR46395">
    <property type="entry name" value="ADP-RIBOSYLATION FACTOR GTPASE-ACTIVATING PROTEIN 1"/>
    <property type="match status" value="1"/>
</dbReference>
<dbReference type="PRINTS" id="PR00405">
    <property type="entry name" value="REVINTRACTNG"/>
</dbReference>
<dbReference type="Gene3D" id="1.10.220.150">
    <property type="entry name" value="Arf GTPase activating protein"/>
    <property type="match status" value="1"/>
</dbReference>
<protein>
    <recommendedName>
        <fullName evidence="7">Arf-GAP domain-containing protein</fullName>
    </recommendedName>
</protein>
<dbReference type="GO" id="GO:0000139">
    <property type="term" value="C:Golgi membrane"/>
    <property type="evidence" value="ECO:0007669"/>
    <property type="project" value="TreeGrafter"/>
</dbReference>
<evidence type="ECO:0000256" key="4">
    <source>
        <dbReference type="ARBA" id="ARBA00022833"/>
    </source>
</evidence>
<dbReference type="EMBL" id="CP063407">
    <property type="protein sequence ID" value="QSZ32203.1"/>
    <property type="molecule type" value="Genomic_DNA"/>
</dbReference>
<feature type="region of interest" description="Disordered" evidence="6">
    <location>
        <begin position="330"/>
        <end position="376"/>
    </location>
</feature>
<keyword evidence="2" id="KW-0479">Metal-binding</keyword>
<evidence type="ECO:0000256" key="2">
    <source>
        <dbReference type="ARBA" id="ARBA00022723"/>
    </source>
</evidence>
<accession>A0A8A3PAR7</accession>
<dbReference type="AlphaFoldDB" id="A0A8A3PAR7"/>
<name>A0A8A3PAR7_9HELO</name>
<keyword evidence="1" id="KW-0343">GTPase activation</keyword>
<dbReference type="InterPro" id="IPR038508">
    <property type="entry name" value="ArfGAP_dom_sf"/>
</dbReference>
<dbReference type="Proteomes" id="UP000672032">
    <property type="component" value="Chromosome 3"/>
</dbReference>
<evidence type="ECO:0000313" key="9">
    <source>
        <dbReference type="Proteomes" id="UP000672032"/>
    </source>
</evidence>
<dbReference type="FunFam" id="1.10.220.150:FF:000014">
    <property type="entry name" value="ADP-ribosylation factor GTPase-activating protein"/>
    <property type="match status" value="1"/>
</dbReference>
<dbReference type="GO" id="GO:0008270">
    <property type="term" value="F:zinc ion binding"/>
    <property type="evidence" value="ECO:0007669"/>
    <property type="project" value="UniProtKB-KW"/>
</dbReference>
<dbReference type="SMART" id="SM00105">
    <property type="entry name" value="ArfGap"/>
    <property type="match status" value="1"/>
</dbReference>
<dbReference type="Pfam" id="PF01412">
    <property type="entry name" value="ArfGap"/>
    <property type="match status" value="1"/>
</dbReference>
<evidence type="ECO:0000256" key="6">
    <source>
        <dbReference type="SAM" id="MobiDB-lite"/>
    </source>
</evidence>
<reference evidence="8" key="1">
    <citation type="submission" date="2020-10" db="EMBL/GenBank/DDBJ databases">
        <title>Genome Sequence of Monilinia vaccinii-corymbosi Sheds Light on Mummy Berry Disease Infection of Blueberry and Mating Type.</title>
        <authorList>
            <person name="Yow A.G."/>
            <person name="Zhang Y."/>
            <person name="Bansal K."/>
            <person name="Eacker S.M."/>
            <person name="Sullivan S."/>
            <person name="Liachko I."/>
            <person name="Cubeta M.A."/>
            <person name="Rollins J.A."/>
            <person name="Ashrafi H."/>
        </authorList>
    </citation>
    <scope>NUCLEOTIDE SEQUENCE</scope>
    <source>
        <strain evidence="8">RL-1</strain>
    </source>
</reference>
<proteinExistence type="predicted"/>
<feature type="region of interest" description="Disordered" evidence="6">
    <location>
        <begin position="139"/>
        <end position="220"/>
    </location>
</feature>
<dbReference type="PROSITE" id="PS50115">
    <property type="entry name" value="ARFGAP"/>
    <property type="match status" value="1"/>
</dbReference>
<feature type="compositionally biased region" description="Polar residues" evidence="6">
    <location>
        <begin position="155"/>
        <end position="177"/>
    </location>
</feature>
<feature type="compositionally biased region" description="Gly residues" evidence="6">
    <location>
        <begin position="355"/>
        <end position="365"/>
    </location>
</feature>
<evidence type="ECO:0000256" key="1">
    <source>
        <dbReference type="ARBA" id="ARBA00022468"/>
    </source>
</evidence>
<keyword evidence="9" id="KW-1185">Reference proteome</keyword>
<keyword evidence="4" id="KW-0862">Zinc</keyword>
<gene>
    <name evidence="8" type="ORF">DSL72_001775</name>
</gene>
<feature type="compositionally biased region" description="Low complexity" evidence="6">
    <location>
        <begin position="143"/>
        <end position="154"/>
    </location>
</feature>
<keyword evidence="3 5" id="KW-0863">Zinc-finger</keyword>
<feature type="domain" description="Arf-GAP" evidence="7">
    <location>
        <begin position="14"/>
        <end position="137"/>
    </location>
</feature>
<dbReference type="GO" id="GO:0032012">
    <property type="term" value="P:regulation of ARF protein signal transduction"/>
    <property type="evidence" value="ECO:0007669"/>
    <property type="project" value="TreeGrafter"/>
</dbReference>
<evidence type="ECO:0000313" key="8">
    <source>
        <dbReference type="EMBL" id="QSZ32203.1"/>
    </source>
</evidence>
<dbReference type="GO" id="GO:0030100">
    <property type="term" value="P:regulation of endocytosis"/>
    <property type="evidence" value="ECO:0007669"/>
    <property type="project" value="TreeGrafter"/>
</dbReference>
<dbReference type="CDD" id="cd08830">
    <property type="entry name" value="ArfGap_ArfGap1"/>
    <property type="match status" value="1"/>
</dbReference>
<evidence type="ECO:0000259" key="7">
    <source>
        <dbReference type="PROSITE" id="PS50115"/>
    </source>
</evidence>
<dbReference type="InterPro" id="IPR037278">
    <property type="entry name" value="ARFGAP/RecO"/>
</dbReference>
<evidence type="ECO:0000256" key="5">
    <source>
        <dbReference type="PROSITE-ProRule" id="PRU00288"/>
    </source>
</evidence>